<evidence type="ECO:0000259" key="1">
    <source>
        <dbReference type="Pfam" id="PF01814"/>
    </source>
</evidence>
<dbReference type="Pfam" id="PF01814">
    <property type="entry name" value="Hemerythrin"/>
    <property type="match status" value="1"/>
</dbReference>
<sequence>MNTTPTPDDADSPPRKTCDASGMAEIHRMFRAGFGEGPELVRGVRQGDTTHAETVARHLTMLSVGLHAHHEGEDERLWPALEARAPACALHVERMKAQHAEMLVQLDALDAALPSWRTSATDPAAVLAALGGINAALAEHLPDEEKTIVPAMETTLTEKEIQWFSTHGRKATPKGQTWDQLGAILDAQPDGDLWMRKHLPAPVRLLWRWRGKAHYERTRAALRPR</sequence>
<evidence type="ECO:0000313" key="2">
    <source>
        <dbReference type="EMBL" id="PJJ56615.1"/>
    </source>
</evidence>
<feature type="domain" description="Hemerythrin-like" evidence="1">
    <location>
        <begin position="23"/>
        <end position="151"/>
    </location>
</feature>
<dbReference type="AlphaFoldDB" id="A0A2M9BF84"/>
<dbReference type="RefSeq" id="WP_211287972.1">
    <property type="nucleotide sequence ID" value="NZ_PGEZ01000001.1"/>
</dbReference>
<proteinExistence type="predicted"/>
<dbReference type="InterPro" id="IPR053206">
    <property type="entry name" value="Dimeric_xanthone_biosynth"/>
</dbReference>
<accession>A0A2M9BF84</accession>
<dbReference type="PANTHER" id="PTHR38048:SF2">
    <property type="entry name" value="HEMERYTHRIN-LIKE DOMAIN-CONTAINING PROTEIN"/>
    <property type="match status" value="1"/>
</dbReference>
<protein>
    <submittedName>
        <fullName evidence="2">Hemerythrin HHE cation binding domain-containing protein</fullName>
    </submittedName>
</protein>
<evidence type="ECO:0000313" key="3">
    <source>
        <dbReference type="Proteomes" id="UP000230842"/>
    </source>
</evidence>
<comment type="caution">
    <text evidence="2">The sequence shown here is derived from an EMBL/GenBank/DDBJ whole genome shotgun (WGS) entry which is preliminary data.</text>
</comment>
<dbReference type="InterPro" id="IPR012312">
    <property type="entry name" value="Hemerythrin-like"/>
</dbReference>
<name>A0A2M9BF84_9ACTN</name>
<dbReference type="Proteomes" id="UP000230842">
    <property type="component" value="Unassembled WGS sequence"/>
</dbReference>
<keyword evidence="3" id="KW-1185">Reference proteome</keyword>
<gene>
    <name evidence="2" type="ORF">CLV56_0825</name>
</gene>
<organism evidence="2 3">
    <name type="scientific">Mumia flava</name>
    <dbReference type="NCBI Taxonomy" id="1348852"/>
    <lineage>
        <taxon>Bacteria</taxon>
        <taxon>Bacillati</taxon>
        <taxon>Actinomycetota</taxon>
        <taxon>Actinomycetes</taxon>
        <taxon>Propionibacteriales</taxon>
        <taxon>Nocardioidaceae</taxon>
        <taxon>Mumia</taxon>
    </lineage>
</organism>
<dbReference type="PANTHER" id="PTHR38048">
    <property type="entry name" value="EXPRESSED PROTEIN"/>
    <property type="match status" value="1"/>
</dbReference>
<reference evidence="2 3" key="1">
    <citation type="submission" date="2017-11" db="EMBL/GenBank/DDBJ databases">
        <title>Genomic Encyclopedia of Archaeal and Bacterial Type Strains, Phase II (KMG-II): From Individual Species to Whole Genera.</title>
        <authorList>
            <person name="Goeker M."/>
        </authorList>
    </citation>
    <scope>NUCLEOTIDE SEQUENCE [LARGE SCALE GENOMIC DNA]</scope>
    <source>
        <strain evidence="2 3">DSM 27763</strain>
    </source>
</reference>
<dbReference type="CDD" id="cd12108">
    <property type="entry name" value="Hr-like"/>
    <property type="match status" value="1"/>
</dbReference>
<dbReference type="EMBL" id="PGEZ01000001">
    <property type="protein sequence ID" value="PJJ56615.1"/>
    <property type="molecule type" value="Genomic_DNA"/>
</dbReference>
<dbReference type="Gene3D" id="1.20.120.520">
    <property type="entry name" value="nmb1532 protein domain like"/>
    <property type="match status" value="1"/>
</dbReference>